<dbReference type="InterPro" id="IPR011050">
    <property type="entry name" value="Pectin_lyase_fold/virulence"/>
</dbReference>
<protein>
    <recommendedName>
        <fullName evidence="5">Right handed beta helix domain-containing protein</fullName>
    </recommendedName>
</protein>
<organism evidence="6 7">
    <name type="scientific">Burkholderia savannae</name>
    <dbReference type="NCBI Taxonomy" id="1637837"/>
    <lineage>
        <taxon>Bacteria</taxon>
        <taxon>Pseudomonadati</taxon>
        <taxon>Pseudomonadota</taxon>
        <taxon>Betaproteobacteria</taxon>
        <taxon>Burkholderiales</taxon>
        <taxon>Burkholderiaceae</taxon>
        <taxon>Burkholderia</taxon>
        <taxon>pseudomallei group</taxon>
    </lineage>
</organism>
<dbReference type="Gene3D" id="2.160.20.10">
    <property type="entry name" value="Single-stranded right-handed beta-helix, Pectin lyase-like"/>
    <property type="match status" value="1"/>
</dbReference>
<keyword evidence="3" id="KW-0624">Polysaccharide degradation</keyword>
<evidence type="ECO:0000256" key="1">
    <source>
        <dbReference type="ARBA" id="ARBA00023157"/>
    </source>
</evidence>
<gene>
    <name evidence="6" type="ORF">WS72_12445</name>
</gene>
<feature type="signal peptide" evidence="4">
    <location>
        <begin position="1"/>
        <end position="28"/>
    </location>
</feature>
<keyword evidence="7" id="KW-1185">Reference proteome</keyword>
<evidence type="ECO:0000256" key="3">
    <source>
        <dbReference type="ARBA" id="ARBA00023326"/>
    </source>
</evidence>
<evidence type="ECO:0000313" key="7">
    <source>
        <dbReference type="Proteomes" id="UP000070255"/>
    </source>
</evidence>
<name>A0ABR5TF07_9BURK</name>
<dbReference type="Proteomes" id="UP000070255">
    <property type="component" value="Unassembled WGS sequence"/>
</dbReference>
<dbReference type="InterPro" id="IPR006626">
    <property type="entry name" value="PbH1"/>
</dbReference>
<feature type="chain" id="PRO_5046854658" description="Right handed beta helix domain-containing protein" evidence="4">
    <location>
        <begin position="29"/>
        <end position="425"/>
    </location>
</feature>
<dbReference type="SMART" id="SM00710">
    <property type="entry name" value="PbH1"/>
    <property type="match status" value="7"/>
</dbReference>
<evidence type="ECO:0000259" key="5">
    <source>
        <dbReference type="Pfam" id="PF13229"/>
    </source>
</evidence>
<evidence type="ECO:0000256" key="4">
    <source>
        <dbReference type="SAM" id="SignalP"/>
    </source>
</evidence>
<dbReference type="PANTHER" id="PTHR31736">
    <property type="match status" value="1"/>
</dbReference>
<accession>A0ABR5TF07</accession>
<proteinExistence type="predicted"/>
<feature type="domain" description="Right handed beta helix" evidence="5">
    <location>
        <begin position="150"/>
        <end position="338"/>
    </location>
</feature>
<sequence>MMNRSQRVLAVFAAAWALAAGGTARAWAAPADVTVYPAGNGGDQADALQRALDALQTGQRLVLAPGQYAVGRSLIVRNTQVVVSGYGATLVATNDADQTIEMRGQNSTLVGVTLVGTGTTRLSTPESAKVDVTGAGVQVLDVTVRGGASAGIFVFGGADVAIVGNTVQDTLADGIHATYGSRNVLVRDNTVRNTGDDMVAVVSYQADGKLSSNVLIQNNKLLGNYWGRGATVVGGADVTITGNTVQNVQKAAGILVGQEDGWNTYDARNVIVSNNTVSEIELPDPNNTRSPAYMAAIDVNTWSGKATGVSVTDNRISRVQYAGIRALGNVCQLRVSRNALASIGDTPIALQQAPGCAAGQIVCVANTLDGAALASPAGCSATDGLTITGANVARLPQVREYLRQAPTSSAAKAGAVASGVRGAGA</sequence>
<reference evidence="6 7" key="1">
    <citation type="submission" date="2015-11" db="EMBL/GenBank/DDBJ databases">
        <authorList>
            <person name="Sahl J."/>
            <person name="Wagner D."/>
            <person name="Keim P."/>
        </authorList>
    </citation>
    <scope>NUCLEOTIDE SEQUENCE [LARGE SCALE GENOMIC DNA]</scope>
    <source>
        <strain evidence="6 7">BDU18</strain>
    </source>
</reference>
<dbReference type="PANTHER" id="PTHR31736:SF12">
    <property type="entry name" value="EXO-POLYGALACTURONASE, PUTATIVE-RELATED"/>
    <property type="match status" value="1"/>
</dbReference>
<keyword evidence="1" id="KW-1015">Disulfide bond</keyword>
<dbReference type="SUPFAM" id="SSF51126">
    <property type="entry name" value="Pectin lyase-like"/>
    <property type="match status" value="1"/>
</dbReference>
<dbReference type="Pfam" id="PF13229">
    <property type="entry name" value="Beta_helix"/>
    <property type="match status" value="1"/>
</dbReference>
<evidence type="ECO:0000256" key="2">
    <source>
        <dbReference type="ARBA" id="ARBA00023277"/>
    </source>
</evidence>
<comment type="caution">
    <text evidence="6">The sequence shown here is derived from an EMBL/GenBank/DDBJ whole genome shotgun (WGS) entry which is preliminary data.</text>
</comment>
<keyword evidence="2" id="KW-0119">Carbohydrate metabolism</keyword>
<evidence type="ECO:0000313" key="6">
    <source>
        <dbReference type="EMBL" id="KWZ43581.1"/>
    </source>
</evidence>
<dbReference type="RefSeq" id="WP_060821965.1">
    <property type="nucleotide sequence ID" value="NZ_LNJQ01000001.1"/>
</dbReference>
<dbReference type="InterPro" id="IPR039448">
    <property type="entry name" value="Beta_helix"/>
</dbReference>
<keyword evidence="4" id="KW-0732">Signal</keyword>
<dbReference type="EMBL" id="LNJQ01000001">
    <property type="protein sequence ID" value="KWZ43581.1"/>
    <property type="molecule type" value="Genomic_DNA"/>
</dbReference>
<dbReference type="InterPro" id="IPR012334">
    <property type="entry name" value="Pectin_lyas_fold"/>
</dbReference>